<dbReference type="GO" id="GO:0006310">
    <property type="term" value="P:DNA recombination"/>
    <property type="evidence" value="ECO:0007669"/>
    <property type="project" value="UniProtKB-KW"/>
</dbReference>
<evidence type="ECO:0000313" key="3">
    <source>
        <dbReference type="EMBL" id="AFM11145.1"/>
    </source>
</evidence>
<evidence type="ECO:0000313" key="4">
    <source>
        <dbReference type="Proteomes" id="UP000006048"/>
    </source>
</evidence>
<keyword evidence="4" id="KW-1185">Reference proteome</keyword>
<dbReference type="OrthoDB" id="396854at2"/>
<dbReference type="RefSeq" id="WP_014801665.1">
    <property type="nucleotide sequence ID" value="NC_018020.1"/>
</dbReference>
<keyword evidence="1" id="KW-0233">DNA recombination</keyword>
<evidence type="ECO:0000259" key="2">
    <source>
        <dbReference type="PROSITE" id="PS50994"/>
    </source>
</evidence>
<dbReference type="GO" id="GO:0003676">
    <property type="term" value="F:nucleic acid binding"/>
    <property type="evidence" value="ECO:0007669"/>
    <property type="project" value="InterPro"/>
</dbReference>
<dbReference type="InterPro" id="IPR001584">
    <property type="entry name" value="Integrase_cat-core"/>
</dbReference>
<name>I4B1I8_TURPD</name>
<dbReference type="KEGG" id="tpx:Turpa_0491"/>
<dbReference type="InterPro" id="IPR051917">
    <property type="entry name" value="Transposase-Integrase"/>
</dbReference>
<dbReference type="Proteomes" id="UP000006048">
    <property type="component" value="Chromosome"/>
</dbReference>
<sequence>MRPYVQLSNEERLCIEESLRQGRHAGRIARDLKRHPSTIYREIRRNSMPRHYSARCAKDAARRRQTNTNAAKVTPELWSQIGASLKATLSPEQIAGRMRLERFGGVCMQTIYNHIRKKSATSNFYRLCLRRKGKPYKRTVRIEAENKGFLRIHDLPAEALTRRKPGYWEGDLVEGKIGTGQIATFVERHSRYTKAAKIERKLVEQFNAAARDLFADVDNSLLRGVIYDRGTEMSGYRDLQQVLNCGVYFCDPGSPWQRGTNENTNGLLREPFPKGTDFREIDQEQVDAALELLNNRPRKRLNFRTPAEVYFRRSIALRFGM</sequence>
<proteinExistence type="predicted"/>
<dbReference type="PANTHER" id="PTHR10948">
    <property type="entry name" value="TRANSPOSASE"/>
    <property type="match status" value="1"/>
</dbReference>
<accession>I4B1I8</accession>
<gene>
    <name evidence="3" type="ordered locus">Turpa_0491</name>
</gene>
<dbReference type="Gene3D" id="3.30.420.10">
    <property type="entry name" value="Ribonuclease H-like superfamily/Ribonuclease H"/>
    <property type="match status" value="1"/>
</dbReference>
<protein>
    <submittedName>
        <fullName evidence="3">Integrase catalytic region</fullName>
    </submittedName>
</protein>
<dbReference type="InterPro" id="IPR025246">
    <property type="entry name" value="IS30-like_HTH"/>
</dbReference>
<dbReference type="GO" id="GO:0015074">
    <property type="term" value="P:DNA integration"/>
    <property type="evidence" value="ECO:0007669"/>
    <property type="project" value="InterPro"/>
</dbReference>
<reference evidence="3 4" key="1">
    <citation type="submission" date="2012-06" db="EMBL/GenBank/DDBJ databases">
        <title>The complete chromosome of genome of Turneriella parva DSM 21527.</title>
        <authorList>
            <consortium name="US DOE Joint Genome Institute (JGI-PGF)"/>
            <person name="Lucas S."/>
            <person name="Han J."/>
            <person name="Lapidus A."/>
            <person name="Bruce D."/>
            <person name="Goodwin L."/>
            <person name="Pitluck S."/>
            <person name="Peters L."/>
            <person name="Kyrpides N."/>
            <person name="Mavromatis K."/>
            <person name="Ivanova N."/>
            <person name="Mikhailova N."/>
            <person name="Chertkov O."/>
            <person name="Detter J.C."/>
            <person name="Tapia R."/>
            <person name="Han C."/>
            <person name="Land M."/>
            <person name="Hauser L."/>
            <person name="Markowitz V."/>
            <person name="Cheng J.-F."/>
            <person name="Hugenholtz P."/>
            <person name="Woyke T."/>
            <person name="Wu D."/>
            <person name="Gronow S."/>
            <person name="Wellnitz S."/>
            <person name="Brambilla E."/>
            <person name="Klenk H.-P."/>
            <person name="Eisen J.A."/>
        </authorList>
    </citation>
    <scope>NUCLEOTIDE SEQUENCE [LARGE SCALE GENOMIC DNA]</scope>
    <source>
        <strain evidence="4">ATCC BAA-1111 / DSM 21527 / NCTC 11395 / H</strain>
    </source>
</reference>
<dbReference type="InterPro" id="IPR053392">
    <property type="entry name" value="Transposase_IS30-like"/>
</dbReference>
<dbReference type="PROSITE" id="PS50994">
    <property type="entry name" value="INTEGRASE"/>
    <property type="match status" value="1"/>
</dbReference>
<dbReference type="NCBIfam" id="NF033563">
    <property type="entry name" value="transpos_IS30"/>
    <property type="match status" value="1"/>
</dbReference>
<dbReference type="Pfam" id="PF13936">
    <property type="entry name" value="HTH_38"/>
    <property type="match status" value="1"/>
</dbReference>
<dbReference type="GO" id="GO:0005829">
    <property type="term" value="C:cytosol"/>
    <property type="evidence" value="ECO:0007669"/>
    <property type="project" value="TreeGrafter"/>
</dbReference>
<dbReference type="Pfam" id="PF00665">
    <property type="entry name" value="rve"/>
    <property type="match status" value="1"/>
</dbReference>
<dbReference type="PANTHER" id="PTHR10948:SF23">
    <property type="entry name" value="TRANSPOSASE INSI FOR INSERTION SEQUENCE ELEMENT IS30A-RELATED"/>
    <property type="match status" value="1"/>
</dbReference>
<dbReference type="InterPro" id="IPR036397">
    <property type="entry name" value="RNaseH_sf"/>
</dbReference>
<organism evidence="3 4">
    <name type="scientific">Turneriella parva (strain ATCC BAA-1111 / DSM 21527 / NCTC 11395 / H)</name>
    <name type="common">Leptospira parva</name>
    <dbReference type="NCBI Taxonomy" id="869212"/>
    <lineage>
        <taxon>Bacteria</taxon>
        <taxon>Pseudomonadati</taxon>
        <taxon>Spirochaetota</taxon>
        <taxon>Spirochaetia</taxon>
        <taxon>Leptospirales</taxon>
        <taxon>Leptospiraceae</taxon>
        <taxon>Turneriella</taxon>
    </lineage>
</organism>
<dbReference type="InterPro" id="IPR012337">
    <property type="entry name" value="RNaseH-like_sf"/>
</dbReference>
<feature type="domain" description="Integrase catalytic" evidence="2">
    <location>
        <begin position="161"/>
        <end position="314"/>
    </location>
</feature>
<dbReference type="HOGENOM" id="CLU_035706_0_1_12"/>
<dbReference type="EMBL" id="CP002959">
    <property type="protein sequence ID" value="AFM11145.1"/>
    <property type="molecule type" value="Genomic_DNA"/>
</dbReference>
<dbReference type="AlphaFoldDB" id="I4B1I8"/>
<evidence type="ECO:0000256" key="1">
    <source>
        <dbReference type="ARBA" id="ARBA00023172"/>
    </source>
</evidence>
<dbReference type="GO" id="GO:0004803">
    <property type="term" value="F:transposase activity"/>
    <property type="evidence" value="ECO:0007669"/>
    <property type="project" value="TreeGrafter"/>
</dbReference>
<dbReference type="GO" id="GO:0032196">
    <property type="term" value="P:transposition"/>
    <property type="evidence" value="ECO:0007669"/>
    <property type="project" value="TreeGrafter"/>
</dbReference>
<dbReference type="SUPFAM" id="SSF53098">
    <property type="entry name" value="Ribonuclease H-like"/>
    <property type="match status" value="1"/>
</dbReference>